<proteinExistence type="predicted"/>
<dbReference type="GO" id="GO:0005737">
    <property type="term" value="C:cytoplasm"/>
    <property type="evidence" value="ECO:0007669"/>
    <property type="project" value="TreeGrafter"/>
</dbReference>
<feature type="domain" description="FAD/NAD(P)-binding" evidence="1">
    <location>
        <begin position="5"/>
        <end position="308"/>
    </location>
</feature>
<dbReference type="PANTHER" id="PTHR43735">
    <property type="entry name" value="APOPTOSIS-INDUCING FACTOR 1"/>
    <property type="match status" value="1"/>
</dbReference>
<evidence type="ECO:0000313" key="3">
    <source>
        <dbReference type="Proteomes" id="UP000034182"/>
    </source>
</evidence>
<evidence type="ECO:0000313" key="2">
    <source>
        <dbReference type="EMBL" id="KKY23500.1"/>
    </source>
</evidence>
<comment type="caution">
    <text evidence="2">The sequence shown here is derived from an EMBL/GenBank/DDBJ whole genome shotgun (WGS) entry which is preliminary data.</text>
</comment>
<dbReference type="PRINTS" id="PR00368">
    <property type="entry name" value="FADPNR"/>
</dbReference>
<dbReference type="GO" id="GO:0050660">
    <property type="term" value="F:flavin adenine dinucleotide binding"/>
    <property type="evidence" value="ECO:0007669"/>
    <property type="project" value="TreeGrafter"/>
</dbReference>
<name>A0A0G2H407_9PEZI</name>
<dbReference type="Pfam" id="PF07992">
    <property type="entry name" value="Pyr_redox_2"/>
    <property type="match status" value="1"/>
</dbReference>
<dbReference type="Proteomes" id="UP000034182">
    <property type="component" value="Unassembled WGS sequence"/>
</dbReference>
<organism evidence="2 3">
    <name type="scientific">Diplodia seriata</name>
    <dbReference type="NCBI Taxonomy" id="420778"/>
    <lineage>
        <taxon>Eukaryota</taxon>
        <taxon>Fungi</taxon>
        <taxon>Dikarya</taxon>
        <taxon>Ascomycota</taxon>
        <taxon>Pezizomycotina</taxon>
        <taxon>Dothideomycetes</taxon>
        <taxon>Dothideomycetes incertae sedis</taxon>
        <taxon>Botryosphaeriales</taxon>
        <taxon>Botryosphaeriaceae</taxon>
        <taxon>Diplodia</taxon>
    </lineage>
</organism>
<dbReference type="GO" id="GO:0004174">
    <property type="term" value="F:electron-transferring-flavoprotein dehydrogenase activity"/>
    <property type="evidence" value="ECO:0007669"/>
    <property type="project" value="TreeGrafter"/>
</dbReference>
<reference evidence="2 3" key="1">
    <citation type="submission" date="2015-03" db="EMBL/GenBank/DDBJ databases">
        <authorList>
            <person name="Morales-Cruz A."/>
            <person name="Amrine K.C."/>
            <person name="Cantu D."/>
        </authorList>
    </citation>
    <scope>NUCLEOTIDE SEQUENCE [LARGE SCALE GENOMIC DNA]</scope>
    <source>
        <strain evidence="2">DS831</strain>
    </source>
</reference>
<dbReference type="AlphaFoldDB" id="A0A0G2H407"/>
<dbReference type="PANTHER" id="PTHR43735:SF25">
    <property type="entry name" value="NAD(P)H DEHYDROGENASE 3"/>
    <property type="match status" value="1"/>
</dbReference>
<dbReference type="SUPFAM" id="SSF51905">
    <property type="entry name" value="FAD/NAD(P)-binding domain"/>
    <property type="match status" value="1"/>
</dbReference>
<gene>
    <name evidence="2" type="ORF">UCDDS831_g02920</name>
</gene>
<accession>A0A0G2H407</accession>
<reference evidence="2 3" key="2">
    <citation type="submission" date="2015-05" db="EMBL/GenBank/DDBJ databases">
        <title>Distinctive expansion of gene families associated with plant cell wall degradation and secondary metabolism in the genomes of grapevine trunk pathogens.</title>
        <authorList>
            <person name="Lawrence D.P."/>
            <person name="Travadon R."/>
            <person name="Rolshausen P.E."/>
            <person name="Baumgartner K."/>
        </authorList>
    </citation>
    <scope>NUCLEOTIDE SEQUENCE [LARGE SCALE GENOMIC DNA]</scope>
    <source>
        <strain evidence="2">DS831</strain>
    </source>
</reference>
<dbReference type="PRINTS" id="PR00411">
    <property type="entry name" value="PNDRDTASEI"/>
</dbReference>
<protein>
    <submittedName>
        <fullName evidence="2">Putative apoptosis-inducing factor 1</fullName>
    </submittedName>
</protein>
<evidence type="ECO:0000259" key="1">
    <source>
        <dbReference type="Pfam" id="PF07992"/>
    </source>
</evidence>
<sequence>MPVHNIVVLGGSFGGLGVSHNLLRHVIPQLPNSSDYKLILVNPSDHFYFKPASPRMTSREDLIAFDSIMTPISQGFSAYKQFELVQAYARAINHESRDITIELVNAEKTSTTIHYDTLIIATGASSQSALWSPAVPKEETQAALAEFRDKLKTAQRIVIAGGGAVGVETAGELGFDHGKKKDIILYSGTTALLTRVRADVGKRAEKYLNEMDVTVVHNIKILSSGADADGKEVLHLSDGSKTTADLFIDARGSRLNNSYLPASWLNERGAVAVDDTQRVKAAGQGARVYAVGDIASYSSGGIMDIQFAIPPLVAVIEHDLTGGESKAQPEYTGQKSESMMVPVGRKRAVGVIFGYWLPSCIGHMIKGKTFFADQGVATVMGDKWTKKKVY</sequence>
<dbReference type="EMBL" id="LAQI01000066">
    <property type="protein sequence ID" value="KKY23500.1"/>
    <property type="molecule type" value="Genomic_DNA"/>
</dbReference>
<dbReference type="InterPro" id="IPR036188">
    <property type="entry name" value="FAD/NAD-bd_sf"/>
</dbReference>
<dbReference type="Gene3D" id="3.50.50.100">
    <property type="match status" value="1"/>
</dbReference>
<dbReference type="InterPro" id="IPR023753">
    <property type="entry name" value="FAD/NAD-binding_dom"/>
</dbReference>